<proteinExistence type="inferred from homology"/>
<evidence type="ECO:0000259" key="8">
    <source>
        <dbReference type="Pfam" id="PF02687"/>
    </source>
</evidence>
<feature type="transmembrane region" description="Helical" evidence="7">
    <location>
        <begin position="319"/>
        <end position="352"/>
    </location>
</feature>
<evidence type="ECO:0000313" key="10">
    <source>
        <dbReference type="EMBL" id="ADW18142.1"/>
    </source>
</evidence>
<dbReference type="GO" id="GO:0022857">
    <property type="term" value="F:transmembrane transporter activity"/>
    <property type="evidence" value="ECO:0007669"/>
    <property type="project" value="TreeGrafter"/>
</dbReference>
<feature type="domain" description="ABC3 transporter permease C-terminal" evidence="8">
    <location>
        <begin position="279"/>
        <end position="392"/>
    </location>
</feature>
<feature type="domain" description="MacB-like periplasmic core" evidence="9">
    <location>
        <begin position="21"/>
        <end position="242"/>
    </location>
</feature>
<keyword evidence="4 7" id="KW-1133">Transmembrane helix</keyword>
<evidence type="ECO:0000256" key="7">
    <source>
        <dbReference type="SAM" id="Phobius"/>
    </source>
</evidence>
<organism evidence="10 11">
    <name type="scientific">Desulfobulbus propionicus (strain ATCC 33891 / DSM 2032 / VKM B-1956 / 1pr3)</name>
    <dbReference type="NCBI Taxonomy" id="577650"/>
    <lineage>
        <taxon>Bacteria</taxon>
        <taxon>Pseudomonadati</taxon>
        <taxon>Thermodesulfobacteriota</taxon>
        <taxon>Desulfobulbia</taxon>
        <taxon>Desulfobulbales</taxon>
        <taxon>Desulfobulbaceae</taxon>
        <taxon>Desulfobulbus</taxon>
    </lineage>
</organism>
<comment type="similarity">
    <text evidence="6">Belongs to the ABC-4 integral membrane protein family.</text>
</comment>
<evidence type="ECO:0000256" key="4">
    <source>
        <dbReference type="ARBA" id="ARBA00022989"/>
    </source>
</evidence>
<dbReference type="AlphaFoldDB" id="A0A7U4DPJ9"/>
<keyword evidence="3 7" id="KW-0812">Transmembrane</keyword>
<dbReference type="PANTHER" id="PTHR30572:SF4">
    <property type="entry name" value="ABC TRANSPORTER PERMEASE YTRF"/>
    <property type="match status" value="1"/>
</dbReference>
<comment type="subcellular location">
    <subcellularLocation>
        <location evidence="1">Cell membrane</location>
        <topology evidence="1">Multi-pass membrane protein</topology>
    </subcellularLocation>
</comment>
<evidence type="ECO:0000313" key="11">
    <source>
        <dbReference type="Proteomes" id="UP000006365"/>
    </source>
</evidence>
<gene>
    <name evidence="10" type="ordered locus">Despr_1994</name>
</gene>
<feature type="transmembrane region" description="Helical" evidence="7">
    <location>
        <begin position="364"/>
        <end position="382"/>
    </location>
</feature>
<keyword evidence="5 7" id="KW-0472">Membrane</keyword>
<dbReference type="InterPro" id="IPR003838">
    <property type="entry name" value="ABC3_permease_C"/>
</dbReference>
<evidence type="ECO:0000256" key="3">
    <source>
        <dbReference type="ARBA" id="ARBA00022692"/>
    </source>
</evidence>
<evidence type="ECO:0000256" key="2">
    <source>
        <dbReference type="ARBA" id="ARBA00022475"/>
    </source>
</evidence>
<dbReference type="GO" id="GO:0005886">
    <property type="term" value="C:plasma membrane"/>
    <property type="evidence" value="ECO:0007669"/>
    <property type="project" value="UniProtKB-SubCell"/>
</dbReference>
<keyword evidence="11" id="KW-1185">Reference proteome</keyword>
<name>A0A7U4DPJ9_DESPD</name>
<evidence type="ECO:0000259" key="9">
    <source>
        <dbReference type="Pfam" id="PF12704"/>
    </source>
</evidence>
<dbReference type="Proteomes" id="UP000006365">
    <property type="component" value="Chromosome"/>
</dbReference>
<dbReference type="RefSeq" id="WP_015724682.1">
    <property type="nucleotide sequence ID" value="NC_014972.1"/>
</dbReference>
<accession>A0A7U4DPJ9</accession>
<evidence type="ECO:0000256" key="5">
    <source>
        <dbReference type="ARBA" id="ARBA00023136"/>
    </source>
</evidence>
<evidence type="ECO:0000256" key="1">
    <source>
        <dbReference type="ARBA" id="ARBA00004651"/>
    </source>
</evidence>
<protein>
    <recommendedName>
        <fullName evidence="12">Peptide ABC transporter permease</fullName>
    </recommendedName>
</protein>
<evidence type="ECO:0000256" key="6">
    <source>
        <dbReference type="ARBA" id="ARBA00038076"/>
    </source>
</evidence>
<dbReference type="Pfam" id="PF12704">
    <property type="entry name" value="MacB_PCD"/>
    <property type="match status" value="1"/>
</dbReference>
<feature type="transmembrane region" description="Helical" evidence="7">
    <location>
        <begin position="268"/>
        <end position="298"/>
    </location>
</feature>
<evidence type="ECO:0008006" key="12">
    <source>
        <dbReference type="Google" id="ProtNLM"/>
    </source>
</evidence>
<dbReference type="InterPro" id="IPR025857">
    <property type="entry name" value="MacB_PCD"/>
</dbReference>
<feature type="transmembrane region" description="Helical" evidence="7">
    <location>
        <begin position="21"/>
        <end position="41"/>
    </location>
</feature>
<dbReference type="PANTHER" id="PTHR30572">
    <property type="entry name" value="MEMBRANE COMPONENT OF TRANSPORTER-RELATED"/>
    <property type="match status" value="1"/>
</dbReference>
<dbReference type="KEGG" id="dpr:Despr_1994"/>
<dbReference type="EMBL" id="CP002364">
    <property type="protein sequence ID" value="ADW18142.1"/>
    <property type="molecule type" value="Genomic_DNA"/>
</dbReference>
<sequence>MDFFDQLQFITTSIRAKRLHSFLTGLGIAVGIAAVILLTSMGEGLQRFVLAEFTQFGTNLIAINPGKVTTMGTSLGVIGSERLLTLEDADALRGLPGIEAAVPMIQGNAEVKAGNRTRRITLYGVGPEMDRAFRMRVQSGRFLPPDDARTARAFVVLGHKVRQELFPDRNPLGERVQIGNQPARVIGVMESKGQILGFDMDDTLYLPAVRALDLFNRDGLMEIDILYREGAEASEVVAAIKRLLLARHGQEDFTITTQQQMLDVLGSVLGMLTVAVGALGGISLLVGSVGIFTVMTIAVRERTGEIGLLRAIGATKAQILLFFLFEGTLLSALGGAAGLGAGFVCATLIHFFVPLLPVHTPWTFIVLAELVALAIGILASILPARQAARLNPLEALRSE</sequence>
<dbReference type="Pfam" id="PF02687">
    <property type="entry name" value="FtsX"/>
    <property type="match status" value="1"/>
</dbReference>
<reference evidence="10 11" key="1">
    <citation type="journal article" date="2011" name="Stand. Genomic Sci.">
        <title>Complete genome sequence of Desulfobulbus propionicus type strain (1pr3).</title>
        <authorList>
            <person name="Pagani I."/>
            <person name="Lapidus A."/>
            <person name="Nolan M."/>
            <person name="Lucas S."/>
            <person name="Hammon N."/>
            <person name="Deshpande S."/>
            <person name="Cheng J.F."/>
            <person name="Chertkov O."/>
            <person name="Davenport K."/>
            <person name="Tapia R."/>
            <person name="Han C."/>
            <person name="Goodwin L."/>
            <person name="Pitluck S."/>
            <person name="Liolios K."/>
            <person name="Mavromatis K."/>
            <person name="Ivanova N."/>
            <person name="Mikhailova N."/>
            <person name="Pati A."/>
            <person name="Chen A."/>
            <person name="Palaniappan K."/>
            <person name="Land M."/>
            <person name="Hauser L."/>
            <person name="Chang Y.J."/>
            <person name="Jeffries C.D."/>
            <person name="Detter J.C."/>
            <person name="Brambilla E."/>
            <person name="Kannan K.P."/>
            <person name="Djao O.D."/>
            <person name="Rohde M."/>
            <person name="Pukall R."/>
            <person name="Spring S."/>
            <person name="Goker M."/>
            <person name="Sikorski J."/>
            <person name="Woyke T."/>
            <person name="Bristow J."/>
            <person name="Eisen J.A."/>
            <person name="Markowitz V."/>
            <person name="Hugenholtz P."/>
            <person name="Kyrpides N.C."/>
            <person name="Klenk H.P."/>
        </authorList>
    </citation>
    <scope>NUCLEOTIDE SEQUENCE [LARGE SCALE GENOMIC DNA]</scope>
    <source>
        <strain evidence="11">ATCC 33891 / DSM 2032 / 1pr3</strain>
    </source>
</reference>
<dbReference type="InterPro" id="IPR050250">
    <property type="entry name" value="Macrolide_Exporter_MacB"/>
</dbReference>
<keyword evidence="2" id="KW-1003">Cell membrane</keyword>